<evidence type="ECO:0000313" key="4">
    <source>
        <dbReference type="Proteomes" id="UP001432039"/>
    </source>
</evidence>
<dbReference type="InterPro" id="IPR036059">
    <property type="entry name" value="TldD/PmbA_sf"/>
</dbReference>
<evidence type="ECO:0000259" key="2">
    <source>
        <dbReference type="Pfam" id="PF19289"/>
    </source>
</evidence>
<dbReference type="PANTHER" id="PTHR43421">
    <property type="entry name" value="METALLOPROTEASE PMBA"/>
    <property type="match status" value="1"/>
</dbReference>
<dbReference type="Pfam" id="PF19289">
    <property type="entry name" value="PmbA_TldD_3rd"/>
    <property type="match status" value="1"/>
</dbReference>
<feature type="region of interest" description="Disordered" evidence="1">
    <location>
        <begin position="89"/>
        <end position="109"/>
    </location>
</feature>
<feature type="compositionally biased region" description="Pro residues" evidence="1">
    <location>
        <begin position="91"/>
        <end position="100"/>
    </location>
</feature>
<dbReference type="PANTHER" id="PTHR43421:SF1">
    <property type="entry name" value="METALLOPROTEASE PMBA"/>
    <property type="match status" value="1"/>
</dbReference>
<evidence type="ECO:0000256" key="1">
    <source>
        <dbReference type="SAM" id="MobiDB-lite"/>
    </source>
</evidence>
<accession>A0ABZ1TJR9</accession>
<dbReference type="InterPro" id="IPR045569">
    <property type="entry name" value="Metalloprtase-TldD/E_C"/>
</dbReference>
<organism evidence="3 4">
    <name type="scientific">Streptomyces virginiae</name>
    <name type="common">Streptomyces cinnamonensis</name>
    <dbReference type="NCBI Taxonomy" id="1961"/>
    <lineage>
        <taxon>Bacteria</taxon>
        <taxon>Bacillati</taxon>
        <taxon>Actinomycetota</taxon>
        <taxon>Actinomycetes</taxon>
        <taxon>Kitasatosporales</taxon>
        <taxon>Streptomycetaceae</taxon>
        <taxon>Streptomyces</taxon>
    </lineage>
</organism>
<dbReference type="RefSeq" id="WP_328964417.1">
    <property type="nucleotide sequence ID" value="NZ_CP108090.1"/>
</dbReference>
<reference evidence="3" key="1">
    <citation type="submission" date="2022-10" db="EMBL/GenBank/DDBJ databases">
        <title>The complete genomes of actinobacterial strains from the NBC collection.</title>
        <authorList>
            <person name="Joergensen T.S."/>
            <person name="Alvarez Arevalo M."/>
            <person name="Sterndorff E.B."/>
            <person name="Faurdal D."/>
            <person name="Vuksanovic O."/>
            <person name="Mourched A.-S."/>
            <person name="Charusanti P."/>
            <person name="Shaw S."/>
            <person name="Blin K."/>
            <person name="Weber T."/>
        </authorList>
    </citation>
    <scope>NUCLEOTIDE SEQUENCE</scope>
    <source>
        <strain evidence="3">NBC_00248</strain>
    </source>
</reference>
<evidence type="ECO:0000313" key="3">
    <source>
        <dbReference type="EMBL" id="WUQ16075.1"/>
    </source>
</evidence>
<keyword evidence="4" id="KW-1185">Reference proteome</keyword>
<dbReference type="InterPro" id="IPR047657">
    <property type="entry name" value="PmbA"/>
</dbReference>
<dbReference type="Proteomes" id="UP001432039">
    <property type="component" value="Chromosome"/>
</dbReference>
<protein>
    <submittedName>
        <fullName evidence="3">Metallopeptidase TldD-related protein</fullName>
    </submittedName>
</protein>
<proteinExistence type="predicted"/>
<feature type="domain" description="Metalloprotease TldD/E C-terminal" evidence="2">
    <location>
        <begin position="220"/>
        <end position="439"/>
    </location>
</feature>
<gene>
    <name evidence="3" type="ORF">OG517_34260</name>
</gene>
<name>A0ABZ1TJR9_STRVG</name>
<dbReference type="SUPFAM" id="SSF111283">
    <property type="entry name" value="Putative modulator of DNA gyrase, PmbA/TldD"/>
    <property type="match status" value="1"/>
</dbReference>
<dbReference type="EMBL" id="CP108090">
    <property type="protein sequence ID" value="WUQ16075.1"/>
    <property type="molecule type" value="Genomic_DNA"/>
</dbReference>
<sequence length="440" mass="46173">MTANGNMRTLIEAAALEDADCEVWTAHRETEEAVCRLGVVERRSDVDSGTTAVTVWQDGAEGYAVRAMADSGDPALVATALAVGRALPERVPAPPAPGPAPVRSARPTSRPVLDDKTLEVVRRLSEGHPGLEIELRVRAERTTIGLHRAGGAPRGYDTGLFQLQARVTATAGGVGFVSHQLYGDCAAELLDRVASTDLPEVCDLAATLTGAPAAELDHDDVLVTGRVMVKLLSLVVPAFQLDTVVEGRSPLDGLIGRQVCAAGVDLIDDPGSKDNPLAAPWDDEGTPTRTTELVRDGMLCGFLGHRRSARLAGGEHHATGSGWRGAAGEMPRVQPSHLSLRPGPALGPGPLPGRRLLRVVQANGAHTSNGITGDFAIGANAILEYPDGTRRNAGNITLAGNVFDLLRRLEGHDGVVRTARSHTSFVASPGVWARGLTVGR</sequence>